<evidence type="ECO:0000256" key="9">
    <source>
        <dbReference type="ARBA" id="ARBA00022777"/>
    </source>
</evidence>
<dbReference type="PRINTS" id="PR00344">
    <property type="entry name" value="BCTRLSENSOR"/>
</dbReference>
<evidence type="ECO:0000256" key="16">
    <source>
        <dbReference type="SAM" id="Phobius"/>
    </source>
</evidence>
<feature type="region of interest" description="Disordered" evidence="15">
    <location>
        <begin position="622"/>
        <end position="677"/>
    </location>
</feature>
<keyword evidence="10" id="KW-0067">ATP-binding</keyword>
<keyword evidence="20" id="KW-1185">Reference proteome</keyword>
<dbReference type="PROSITE" id="PS50885">
    <property type="entry name" value="HAMP"/>
    <property type="match status" value="1"/>
</dbReference>
<dbReference type="InterPro" id="IPR036890">
    <property type="entry name" value="HATPase_C_sf"/>
</dbReference>
<dbReference type="InterPro" id="IPR003661">
    <property type="entry name" value="HisK_dim/P_dom"/>
</dbReference>
<dbReference type="FunFam" id="3.30.565.10:FF:000013">
    <property type="entry name" value="Two-component sensor histidine kinase"/>
    <property type="match status" value="1"/>
</dbReference>
<reference evidence="19 20" key="1">
    <citation type="submission" date="2020-08" db="EMBL/GenBank/DDBJ databases">
        <title>Sequencing the genomes of 1000 actinobacteria strains.</title>
        <authorList>
            <person name="Klenk H.-P."/>
        </authorList>
    </citation>
    <scope>NUCLEOTIDE SEQUENCE [LARGE SCALE GENOMIC DNA]</scope>
    <source>
        <strain evidence="19 20">DSM 20419</strain>
    </source>
</reference>
<keyword evidence="8" id="KW-0547">Nucleotide-binding</keyword>
<dbReference type="FunFam" id="1.10.287.130:FF:000010">
    <property type="entry name" value="Two-component sensor histidine kinase"/>
    <property type="match status" value="1"/>
</dbReference>
<comment type="subcellular location">
    <subcellularLocation>
        <location evidence="2">Cell membrane</location>
        <topology evidence="2">Multi-pass membrane protein</topology>
    </subcellularLocation>
</comment>
<dbReference type="InterPro" id="IPR003660">
    <property type="entry name" value="HAMP_dom"/>
</dbReference>
<evidence type="ECO:0000256" key="13">
    <source>
        <dbReference type="ARBA" id="ARBA00023136"/>
    </source>
</evidence>
<dbReference type="InterPro" id="IPR047669">
    <property type="entry name" value="MtrAB_MtrB"/>
</dbReference>
<evidence type="ECO:0000256" key="2">
    <source>
        <dbReference type="ARBA" id="ARBA00004651"/>
    </source>
</evidence>
<dbReference type="NCBIfam" id="NF040691">
    <property type="entry name" value="MtrAB_MtrB"/>
    <property type="match status" value="1"/>
</dbReference>
<dbReference type="InterPro" id="IPR004358">
    <property type="entry name" value="Sig_transdc_His_kin-like_C"/>
</dbReference>
<dbReference type="Pfam" id="PF00512">
    <property type="entry name" value="HisKA"/>
    <property type="match status" value="1"/>
</dbReference>
<keyword evidence="7 16" id="KW-0812">Transmembrane</keyword>
<dbReference type="Pfam" id="PF02518">
    <property type="entry name" value="HATPase_c"/>
    <property type="match status" value="1"/>
</dbReference>
<dbReference type="GO" id="GO:0005886">
    <property type="term" value="C:plasma membrane"/>
    <property type="evidence" value="ECO:0007669"/>
    <property type="project" value="UniProtKB-SubCell"/>
</dbReference>
<dbReference type="Gene3D" id="6.10.340.10">
    <property type="match status" value="1"/>
</dbReference>
<feature type="domain" description="HAMP" evidence="18">
    <location>
        <begin position="262"/>
        <end position="314"/>
    </location>
</feature>
<dbReference type="PANTHER" id="PTHR43711:SF1">
    <property type="entry name" value="HISTIDINE KINASE 1"/>
    <property type="match status" value="1"/>
</dbReference>
<evidence type="ECO:0000256" key="14">
    <source>
        <dbReference type="ARBA" id="ARBA00035305"/>
    </source>
</evidence>
<dbReference type="SMART" id="SM00304">
    <property type="entry name" value="HAMP"/>
    <property type="match status" value="1"/>
</dbReference>
<keyword evidence="6 19" id="KW-0808">Transferase</keyword>
<evidence type="ECO:0000259" key="17">
    <source>
        <dbReference type="PROSITE" id="PS50109"/>
    </source>
</evidence>
<dbReference type="InterPro" id="IPR036097">
    <property type="entry name" value="HisK_dim/P_sf"/>
</dbReference>
<feature type="domain" description="Histidine kinase" evidence="17">
    <location>
        <begin position="329"/>
        <end position="546"/>
    </location>
</feature>
<dbReference type="CDD" id="cd00082">
    <property type="entry name" value="HisKA"/>
    <property type="match status" value="1"/>
</dbReference>
<dbReference type="Gene3D" id="1.10.287.130">
    <property type="match status" value="1"/>
</dbReference>
<keyword evidence="9 19" id="KW-0418">Kinase</keyword>
<evidence type="ECO:0000259" key="18">
    <source>
        <dbReference type="PROSITE" id="PS50885"/>
    </source>
</evidence>
<dbReference type="CDD" id="cd06225">
    <property type="entry name" value="HAMP"/>
    <property type="match status" value="1"/>
</dbReference>
<evidence type="ECO:0000256" key="7">
    <source>
        <dbReference type="ARBA" id="ARBA00022692"/>
    </source>
</evidence>
<dbReference type="EMBL" id="JACHWJ010000002">
    <property type="protein sequence ID" value="MBB2957408.1"/>
    <property type="molecule type" value="Genomic_DNA"/>
</dbReference>
<organism evidence="19 20">
    <name type="scientific">Pseudoclavibacter helvolus</name>
    <dbReference type="NCBI Taxonomy" id="255205"/>
    <lineage>
        <taxon>Bacteria</taxon>
        <taxon>Bacillati</taxon>
        <taxon>Actinomycetota</taxon>
        <taxon>Actinomycetes</taxon>
        <taxon>Micrococcales</taxon>
        <taxon>Microbacteriaceae</taxon>
        <taxon>Pseudoclavibacter</taxon>
    </lineage>
</organism>
<dbReference type="SUPFAM" id="SSF47384">
    <property type="entry name" value="Homodimeric domain of signal transducing histidine kinase"/>
    <property type="match status" value="1"/>
</dbReference>
<evidence type="ECO:0000256" key="4">
    <source>
        <dbReference type="ARBA" id="ARBA00022475"/>
    </source>
</evidence>
<keyword evidence="13 16" id="KW-0472">Membrane</keyword>
<keyword evidence="11 16" id="KW-1133">Transmembrane helix</keyword>
<keyword evidence="5" id="KW-0597">Phosphoprotein</keyword>
<dbReference type="Gene3D" id="3.30.565.10">
    <property type="entry name" value="Histidine kinase-like ATPase, C-terminal domain"/>
    <property type="match status" value="1"/>
</dbReference>
<comment type="caution">
    <text evidence="19">The sequence shown here is derived from an EMBL/GenBank/DDBJ whole genome shotgun (WGS) entry which is preliminary data.</text>
</comment>
<dbReference type="InterPro" id="IPR050736">
    <property type="entry name" value="Sensor_HK_Regulatory"/>
</dbReference>
<dbReference type="PANTHER" id="PTHR43711">
    <property type="entry name" value="TWO-COMPONENT HISTIDINE KINASE"/>
    <property type="match status" value="1"/>
</dbReference>
<dbReference type="SUPFAM" id="SSF158472">
    <property type="entry name" value="HAMP domain-like"/>
    <property type="match status" value="1"/>
</dbReference>
<evidence type="ECO:0000256" key="1">
    <source>
        <dbReference type="ARBA" id="ARBA00000085"/>
    </source>
</evidence>
<evidence type="ECO:0000313" key="19">
    <source>
        <dbReference type="EMBL" id="MBB2957408.1"/>
    </source>
</evidence>
<dbReference type="GO" id="GO:0000155">
    <property type="term" value="F:phosphorelay sensor kinase activity"/>
    <property type="evidence" value="ECO:0007669"/>
    <property type="project" value="InterPro"/>
</dbReference>
<evidence type="ECO:0000256" key="3">
    <source>
        <dbReference type="ARBA" id="ARBA00012438"/>
    </source>
</evidence>
<name>A0A7W4YFD2_9MICO</name>
<protein>
    <recommendedName>
        <fullName evidence="14">Sensor histidine kinase MtrB</fullName>
        <ecNumber evidence="3">2.7.13.3</ecNumber>
    </recommendedName>
</protein>
<evidence type="ECO:0000256" key="8">
    <source>
        <dbReference type="ARBA" id="ARBA00022741"/>
    </source>
</evidence>
<feature type="transmembrane region" description="Helical" evidence="16">
    <location>
        <begin position="52"/>
        <end position="75"/>
    </location>
</feature>
<proteinExistence type="predicted"/>
<dbReference type="InterPro" id="IPR005467">
    <property type="entry name" value="His_kinase_dom"/>
</dbReference>
<dbReference type="SUPFAM" id="SSF55874">
    <property type="entry name" value="ATPase domain of HSP90 chaperone/DNA topoisomerase II/histidine kinase"/>
    <property type="match status" value="1"/>
</dbReference>
<gene>
    <name evidence="19" type="ORF">FHX72_001545</name>
</gene>
<keyword evidence="12" id="KW-0902">Two-component regulatory system</keyword>
<dbReference type="SMART" id="SM00387">
    <property type="entry name" value="HATPase_c"/>
    <property type="match status" value="1"/>
</dbReference>
<evidence type="ECO:0000313" key="20">
    <source>
        <dbReference type="Proteomes" id="UP000545286"/>
    </source>
</evidence>
<dbReference type="RefSeq" id="WP_235812585.1">
    <property type="nucleotide sequence ID" value="NZ_CZJS01000073.1"/>
</dbReference>
<dbReference type="Proteomes" id="UP000545286">
    <property type="component" value="Unassembled WGS sequence"/>
</dbReference>
<evidence type="ECO:0000256" key="12">
    <source>
        <dbReference type="ARBA" id="ARBA00023012"/>
    </source>
</evidence>
<dbReference type="EC" id="2.7.13.3" evidence="3"/>
<dbReference type="PROSITE" id="PS50109">
    <property type="entry name" value="HIS_KIN"/>
    <property type="match status" value="1"/>
</dbReference>
<dbReference type="SMART" id="SM00388">
    <property type="entry name" value="HisKA"/>
    <property type="match status" value="1"/>
</dbReference>
<evidence type="ECO:0000256" key="6">
    <source>
        <dbReference type="ARBA" id="ARBA00022679"/>
    </source>
</evidence>
<evidence type="ECO:0000256" key="5">
    <source>
        <dbReference type="ARBA" id="ARBA00022553"/>
    </source>
</evidence>
<comment type="catalytic activity">
    <reaction evidence="1">
        <text>ATP + protein L-histidine = ADP + protein N-phospho-L-histidine.</text>
        <dbReference type="EC" id="2.7.13.3"/>
    </reaction>
</comment>
<keyword evidence="4" id="KW-1003">Cell membrane</keyword>
<evidence type="ECO:0000256" key="15">
    <source>
        <dbReference type="SAM" id="MobiDB-lite"/>
    </source>
</evidence>
<dbReference type="AlphaFoldDB" id="A0A7W4YFD2"/>
<sequence length="677" mass="72984">MSALSPRASTSSSRPSDVDTDGIRVPYRWRSARGVWRNLVFLWRTSLPFRTIALSVALTTATVLSVGFVMSNSIASDLFNSRLRPLVSETERAVTAAQTVFASGEETDSAALETLQTLAVDAAQDSAANSYGVIFMQSASATGEQSNELRALAKGPVSADLVSPELKEAVSAGADTAATGTTSASPQTHYQSIALVDELGNEVPGIVIGSTVTVQSLGQYEMYFVYSMEETQQTLDFVQRTLVVAMFVLVLLVAVITGFVMRAVIQPIREAAKTSRRLAAGHLEQRVPESGEDDIATLARSFNEMADSLQDQIERLANLSQVQQRFVSDVSHELRTPLTTIRLAGGMLFDRRDDFDTVTARSVELLHDQIERFEILLADLLEISRYDAGAVEILRESNSLATVADDVIGAMTPVALDHGTRLVLNAPGGYGESEFDARRINRVVRNLLGNAIEHGEAKPIVVSVDSNESAVALSVRDYGIGMTEAERTRVFDRFWRADPSRKRTMGGSGLGLAISLEDVRLHEGRLEVWSEPGKGTNFRLTLPRFVGGKIMGSPLPLEPGDAGAATITIDQEDVSSEAFTDEDVDTQPIELPDLVGMRSSNAEPLVSSAPTNSMDVIENVDSEEPAQAPAPWDDAEAVVVTSSAPEPVPSLPSGEQHDEDATTDASESNEPNQEEAK</sequence>
<dbReference type="GO" id="GO:0005524">
    <property type="term" value="F:ATP binding"/>
    <property type="evidence" value="ECO:0007669"/>
    <property type="project" value="UniProtKB-KW"/>
</dbReference>
<dbReference type="Pfam" id="PF00672">
    <property type="entry name" value="HAMP"/>
    <property type="match status" value="1"/>
</dbReference>
<feature type="transmembrane region" description="Helical" evidence="16">
    <location>
        <begin position="242"/>
        <end position="265"/>
    </location>
</feature>
<evidence type="ECO:0000256" key="10">
    <source>
        <dbReference type="ARBA" id="ARBA00022840"/>
    </source>
</evidence>
<dbReference type="InterPro" id="IPR003594">
    <property type="entry name" value="HATPase_dom"/>
</dbReference>
<accession>A0A7W4YFD2</accession>
<evidence type="ECO:0000256" key="11">
    <source>
        <dbReference type="ARBA" id="ARBA00022989"/>
    </source>
</evidence>